<gene>
    <name evidence="2" type="ORF">P153DRAFT_399908</name>
</gene>
<evidence type="ECO:0000313" key="2">
    <source>
        <dbReference type="EMBL" id="KAF2125767.1"/>
    </source>
</evidence>
<dbReference type="EMBL" id="ML977515">
    <property type="protein sequence ID" value="KAF2125767.1"/>
    <property type="molecule type" value="Genomic_DNA"/>
</dbReference>
<dbReference type="Gene3D" id="3.40.395.10">
    <property type="entry name" value="Adenoviral Proteinase, Chain A"/>
    <property type="match status" value="1"/>
</dbReference>
<feature type="region of interest" description="Disordered" evidence="1">
    <location>
        <begin position="43"/>
        <end position="73"/>
    </location>
</feature>
<proteinExistence type="predicted"/>
<evidence type="ECO:0008006" key="4">
    <source>
        <dbReference type="Google" id="ProtNLM"/>
    </source>
</evidence>
<dbReference type="GeneID" id="54412201"/>
<dbReference type="Proteomes" id="UP000799771">
    <property type="component" value="Unassembled WGS sequence"/>
</dbReference>
<evidence type="ECO:0000256" key="1">
    <source>
        <dbReference type="SAM" id="MobiDB-lite"/>
    </source>
</evidence>
<keyword evidence="3" id="KW-1185">Reference proteome</keyword>
<dbReference type="SUPFAM" id="SSF54001">
    <property type="entry name" value="Cysteine proteinases"/>
    <property type="match status" value="1"/>
</dbReference>
<reference evidence="2" key="1">
    <citation type="journal article" date="2020" name="Stud. Mycol.">
        <title>101 Dothideomycetes genomes: a test case for predicting lifestyles and emergence of pathogens.</title>
        <authorList>
            <person name="Haridas S."/>
            <person name="Albert R."/>
            <person name="Binder M."/>
            <person name="Bloem J."/>
            <person name="Labutti K."/>
            <person name="Salamov A."/>
            <person name="Andreopoulos B."/>
            <person name="Baker S."/>
            <person name="Barry K."/>
            <person name="Bills G."/>
            <person name="Bluhm B."/>
            <person name="Cannon C."/>
            <person name="Castanera R."/>
            <person name="Culley D."/>
            <person name="Daum C."/>
            <person name="Ezra D."/>
            <person name="Gonzalez J."/>
            <person name="Henrissat B."/>
            <person name="Kuo A."/>
            <person name="Liang C."/>
            <person name="Lipzen A."/>
            <person name="Lutzoni F."/>
            <person name="Magnuson J."/>
            <person name="Mondo S."/>
            <person name="Nolan M."/>
            <person name="Ohm R."/>
            <person name="Pangilinan J."/>
            <person name="Park H.-J."/>
            <person name="Ramirez L."/>
            <person name="Alfaro M."/>
            <person name="Sun H."/>
            <person name="Tritt A."/>
            <person name="Yoshinaga Y."/>
            <person name="Zwiers L.-H."/>
            <person name="Turgeon B."/>
            <person name="Goodwin S."/>
            <person name="Spatafora J."/>
            <person name="Crous P."/>
            <person name="Grigoriev I."/>
        </authorList>
    </citation>
    <scope>NUCLEOTIDE SEQUENCE</scope>
    <source>
        <strain evidence="2">CBS 119687</strain>
    </source>
</reference>
<sequence>MNSYLDTPIVNFGGIMPALTPSIPPSNLESAKSGMDISRSLCPIPAPEQSAATSVSPSGPHMPTTYNGSSVKAPSPLINERLATQLRSARVKYYSRTHVFSKTRQMMSGKTEKMFVIASRGFERAEHVPTKWTTPPLLKRRHSIDVTTKDWGQRSRTGWFVDFTSPPAAEPLTAECKELEPPLQPEPILPLPDIRRYYSFTMPWATRPPANDEIYLELGNATIRNDAFLFIKATDLMRDGKEVWMRGESLDMALEVLRAEKQLEDFSIDVANCNTAQVFYFASQCKDAHEKTYDEYRARFQNKKWIFIICNDGLGGTSNEGTSGTHWSLLVMDRVHKVVYYYDSLYMHFEGNRTLAADVALGLLNILGETVSSWEWNPDFKSPNQYQYNQFSDDGGPCGPFVWKMTDMLTDEIQKHIKAGTEQECDLKIDDAFLHRFAQDFHSFNVRLNIQCGIARWKCFEDSLRFTRDHDQAAVRGEQVELLEEPNIFALFTVPWAQDEQDREQEPEPVFIRADSDDGTIIIYESDAPDDMLLDCVSEYDEV</sequence>
<dbReference type="AlphaFoldDB" id="A0A6A6A4D2"/>
<organism evidence="2 3">
    <name type="scientific">Dothidotthia symphoricarpi CBS 119687</name>
    <dbReference type="NCBI Taxonomy" id="1392245"/>
    <lineage>
        <taxon>Eukaryota</taxon>
        <taxon>Fungi</taxon>
        <taxon>Dikarya</taxon>
        <taxon>Ascomycota</taxon>
        <taxon>Pezizomycotina</taxon>
        <taxon>Dothideomycetes</taxon>
        <taxon>Pleosporomycetidae</taxon>
        <taxon>Pleosporales</taxon>
        <taxon>Dothidotthiaceae</taxon>
        <taxon>Dothidotthia</taxon>
    </lineage>
</organism>
<dbReference type="InterPro" id="IPR038765">
    <property type="entry name" value="Papain-like_cys_pep_sf"/>
</dbReference>
<evidence type="ECO:0000313" key="3">
    <source>
        <dbReference type="Proteomes" id="UP000799771"/>
    </source>
</evidence>
<dbReference type="OrthoDB" id="3687719at2759"/>
<name>A0A6A6A4D2_9PLEO</name>
<dbReference type="RefSeq" id="XP_033520159.1">
    <property type="nucleotide sequence ID" value="XM_033671769.1"/>
</dbReference>
<accession>A0A6A6A4D2</accession>
<protein>
    <recommendedName>
        <fullName evidence="4">Ubiquitin-like protease family profile domain-containing protein</fullName>
    </recommendedName>
</protein>